<evidence type="ECO:0000313" key="1">
    <source>
        <dbReference type="EMBL" id="EAR93804.1"/>
    </source>
</evidence>
<organism evidence="1 2">
    <name type="scientific">Tetrahymena thermophila (strain SB210)</name>
    <dbReference type="NCBI Taxonomy" id="312017"/>
    <lineage>
        <taxon>Eukaryota</taxon>
        <taxon>Sar</taxon>
        <taxon>Alveolata</taxon>
        <taxon>Ciliophora</taxon>
        <taxon>Intramacronucleata</taxon>
        <taxon>Oligohymenophorea</taxon>
        <taxon>Hymenostomatida</taxon>
        <taxon>Tetrahymenina</taxon>
        <taxon>Tetrahymenidae</taxon>
        <taxon>Tetrahymena</taxon>
    </lineage>
</organism>
<gene>
    <name evidence="1" type="ORF">TTHERM_00400760</name>
</gene>
<dbReference type="InterPro" id="IPR028008">
    <property type="entry name" value="DUF4441"/>
</dbReference>
<dbReference type="RefSeq" id="XP_001014049.1">
    <property type="nucleotide sequence ID" value="XM_001014049.3"/>
</dbReference>
<name>I7ME08_TETTS</name>
<reference evidence="2" key="1">
    <citation type="journal article" date="2006" name="PLoS Biol.">
        <title>Macronuclear genome sequence of the ciliate Tetrahymena thermophila, a model eukaryote.</title>
        <authorList>
            <person name="Eisen J.A."/>
            <person name="Coyne R.S."/>
            <person name="Wu M."/>
            <person name="Wu D."/>
            <person name="Thiagarajan M."/>
            <person name="Wortman J.R."/>
            <person name="Badger J.H."/>
            <person name="Ren Q."/>
            <person name="Amedeo P."/>
            <person name="Jones K.M."/>
            <person name="Tallon L.J."/>
            <person name="Delcher A.L."/>
            <person name="Salzberg S.L."/>
            <person name="Silva J.C."/>
            <person name="Haas B.J."/>
            <person name="Majoros W.H."/>
            <person name="Farzad M."/>
            <person name="Carlton J.M."/>
            <person name="Smith R.K. Jr."/>
            <person name="Garg J."/>
            <person name="Pearlman R.E."/>
            <person name="Karrer K.M."/>
            <person name="Sun L."/>
            <person name="Manning G."/>
            <person name="Elde N.C."/>
            <person name="Turkewitz A.P."/>
            <person name="Asai D.J."/>
            <person name="Wilkes D.E."/>
            <person name="Wang Y."/>
            <person name="Cai H."/>
            <person name="Collins K."/>
            <person name="Stewart B.A."/>
            <person name="Lee S.R."/>
            <person name="Wilamowska K."/>
            <person name="Weinberg Z."/>
            <person name="Ruzzo W.L."/>
            <person name="Wloga D."/>
            <person name="Gaertig J."/>
            <person name="Frankel J."/>
            <person name="Tsao C.-C."/>
            <person name="Gorovsky M.A."/>
            <person name="Keeling P.J."/>
            <person name="Waller R.F."/>
            <person name="Patron N.J."/>
            <person name="Cherry J.M."/>
            <person name="Stover N.A."/>
            <person name="Krieger C.J."/>
            <person name="del Toro C."/>
            <person name="Ryder H.F."/>
            <person name="Williamson S.C."/>
            <person name="Barbeau R.A."/>
            <person name="Hamilton E.P."/>
            <person name="Orias E."/>
        </authorList>
    </citation>
    <scope>NUCLEOTIDE SEQUENCE [LARGE SCALE GENOMIC DNA]</scope>
    <source>
        <strain evidence="2">SB210</strain>
    </source>
</reference>
<dbReference type="Proteomes" id="UP000009168">
    <property type="component" value="Unassembled WGS sequence"/>
</dbReference>
<dbReference type="HOGENOM" id="CLU_109601_0_0_1"/>
<dbReference type="InParanoid" id="I7ME08"/>
<accession>I7ME08</accession>
<dbReference type="AlphaFoldDB" id="I7ME08"/>
<proteinExistence type="predicted"/>
<dbReference type="GeneID" id="7836330"/>
<keyword evidence="2" id="KW-1185">Reference proteome</keyword>
<evidence type="ECO:0000313" key="2">
    <source>
        <dbReference type="Proteomes" id="UP000009168"/>
    </source>
</evidence>
<dbReference type="KEGG" id="tet:TTHERM_00400760"/>
<protein>
    <submittedName>
        <fullName evidence="1">Uncharacterized protein</fullName>
    </submittedName>
</protein>
<dbReference type="Pfam" id="PF14536">
    <property type="entry name" value="DUF4441"/>
    <property type="match status" value="1"/>
</dbReference>
<sequence>MQMDSYANQIQTNNNYEFSIQAFLDIVEIYFSEKELQNTKKSNTQIQQINKESKEREQIQISICQVNSQGIQSDSYQTITHFHSKNSNIMKNILKSFQRYIENEEDEKQKQFFCYLSKVSYGHSQLCKILKFSLKTEGKRWNMKAKNLVEKSKIKPLFEYYLTNINKLWLDNSKVSNKNEHQIIIQQLLKQIQNPEDCCKIRYYKKNKSIIKSN</sequence>
<dbReference type="EMBL" id="GG662719">
    <property type="protein sequence ID" value="EAR93804.1"/>
    <property type="molecule type" value="Genomic_DNA"/>
</dbReference>